<dbReference type="EMBL" id="JAAIKC010000007">
    <property type="protein sequence ID" value="NEW07935.1"/>
    <property type="molecule type" value="Genomic_DNA"/>
</dbReference>
<dbReference type="Pfam" id="PF12671">
    <property type="entry name" value="Amidase_6"/>
    <property type="match status" value="1"/>
</dbReference>
<proteinExistence type="predicted"/>
<feature type="signal peptide" evidence="1">
    <location>
        <begin position="1"/>
        <end position="25"/>
    </location>
</feature>
<dbReference type="AlphaFoldDB" id="A0A6G4A0N6"/>
<reference evidence="3" key="1">
    <citation type="submission" date="2020-02" db="EMBL/GenBank/DDBJ databases">
        <authorList>
            <person name="Shen X.-R."/>
            <person name="Zhang Y.-X."/>
        </authorList>
    </citation>
    <scope>NUCLEOTIDE SEQUENCE</scope>
    <source>
        <strain evidence="3">SYP-B3998</strain>
    </source>
</reference>
<evidence type="ECO:0000259" key="2">
    <source>
        <dbReference type="Pfam" id="PF12671"/>
    </source>
</evidence>
<sequence>MNKKRLKQVGTAGLAVALLAPSLFMDLNKTEAATTHGAVVFTNSNYYVNSSYDRAGAGRYAEQFAEYVNRNQNYNDYGTSIDGGDCTNFVSQVLHENIIYNGSNALYPGQYHGGKLPFVDAGTYKDGSNVHSQDWYYYGPNVATPSNTNGRTSSWTGAHQFRGFWGGIDGYNGNHTYQLQRYTMEEAITYFSEIYSDLWVGDIVQFADSSYTTKHSVAVNYYNAGNVYVAQHSTSTGPSDKALWGSGKNLKQMIIDRKNAGFSYVYTFKIKADN</sequence>
<protein>
    <recommendedName>
        <fullName evidence="2">Putative amidase domain-containing protein</fullName>
    </recommendedName>
</protein>
<comment type="caution">
    <text evidence="3">The sequence shown here is derived from an EMBL/GenBank/DDBJ whole genome shotgun (WGS) entry which is preliminary data.</text>
</comment>
<feature type="chain" id="PRO_5039567529" description="Putative amidase domain-containing protein" evidence="1">
    <location>
        <begin position="26"/>
        <end position="274"/>
    </location>
</feature>
<evidence type="ECO:0000256" key="1">
    <source>
        <dbReference type="SAM" id="SignalP"/>
    </source>
</evidence>
<feature type="domain" description="Putative amidase" evidence="2">
    <location>
        <begin position="51"/>
        <end position="245"/>
    </location>
</feature>
<keyword evidence="1" id="KW-0732">Signal</keyword>
<organism evidence="3">
    <name type="scientific">Paenibacillus sp. SYP-B3998</name>
    <dbReference type="NCBI Taxonomy" id="2678564"/>
    <lineage>
        <taxon>Bacteria</taxon>
        <taxon>Bacillati</taxon>
        <taxon>Bacillota</taxon>
        <taxon>Bacilli</taxon>
        <taxon>Bacillales</taxon>
        <taxon>Paenibacillaceae</taxon>
        <taxon>Paenibacillus</taxon>
    </lineage>
</organism>
<name>A0A6G4A0N6_9BACL</name>
<accession>A0A6G4A0N6</accession>
<gene>
    <name evidence="3" type="ORF">GK047_18200</name>
</gene>
<dbReference type="InterPro" id="IPR024301">
    <property type="entry name" value="Amidase_6"/>
</dbReference>
<evidence type="ECO:0000313" key="3">
    <source>
        <dbReference type="EMBL" id="NEW07935.1"/>
    </source>
</evidence>
<dbReference type="RefSeq" id="WP_163949840.1">
    <property type="nucleotide sequence ID" value="NZ_JAAIKC010000007.1"/>
</dbReference>